<dbReference type="Pfam" id="PF02900">
    <property type="entry name" value="LigB"/>
    <property type="match status" value="1"/>
</dbReference>
<keyword evidence="8" id="KW-1185">Reference proteome</keyword>
<feature type="domain" description="Extradiol ring-cleavage dioxygenase class III enzyme subunit B" evidence="6">
    <location>
        <begin position="25"/>
        <end position="255"/>
    </location>
</feature>
<keyword evidence="5" id="KW-0560">Oxidoreductase</keyword>
<dbReference type="GO" id="GO:0008198">
    <property type="term" value="F:ferrous iron binding"/>
    <property type="evidence" value="ECO:0007669"/>
    <property type="project" value="InterPro"/>
</dbReference>
<comment type="cofactor">
    <cofactor evidence="1">
        <name>Zn(2+)</name>
        <dbReference type="ChEBI" id="CHEBI:29105"/>
    </cofactor>
</comment>
<organism evidence="7 8">
    <name type="scientific">Paenibacillus piri</name>
    <dbReference type="NCBI Taxonomy" id="2547395"/>
    <lineage>
        <taxon>Bacteria</taxon>
        <taxon>Bacillati</taxon>
        <taxon>Bacillota</taxon>
        <taxon>Bacilli</taxon>
        <taxon>Bacillales</taxon>
        <taxon>Paenibacillaceae</taxon>
        <taxon>Paenibacillus</taxon>
    </lineage>
</organism>
<evidence type="ECO:0000259" key="6">
    <source>
        <dbReference type="Pfam" id="PF02900"/>
    </source>
</evidence>
<dbReference type="GO" id="GO:0008270">
    <property type="term" value="F:zinc ion binding"/>
    <property type="evidence" value="ECO:0007669"/>
    <property type="project" value="InterPro"/>
</dbReference>
<reference evidence="7 8" key="1">
    <citation type="submission" date="2019-03" db="EMBL/GenBank/DDBJ databases">
        <title>This is whole genome sequence of Paenibacillus sp MS74 strain.</title>
        <authorList>
            <person name="Trinh H.N."/>
        </authorList>
    </citation>
    <scope>NUCLEOTIDE SEQUENCE [LARGE SCALE GENOMIC DNA]</scope>
    <source>
        <strain evidence="7 8">MS74</strain>
    </source>
</reference>
<evidence type="ECO:0000256" key="2">
    <source>
        <dbReference type="ARBA" id="ARBA00007581"/>
    </source>
</evidence>
<evidence type="ECO:0000313" key="8">
    <source>
        <dbReference type="Proteomes" id="UP000295636"/>
    </source>
</evidence>
<dbReference type="PIRSF" id="PIRSF006157">
    <property type="entry name" value="Doxgns_DODA"/>
    <property type="match status" value="1"/>
</dbReference>
<evidence type="ECO:0000256" key="4">
    <source>
        <dbReference type="ARBA" id="ARBA00022833"/>
    </source>
</evidence>
<dbReference type="SUPFAM" id="SSF53213">
    <property type="entry name" value="LigB-like"/>
    <property type="match status" value="1"/>
</dbReference>
<dbReference type="CDD" id="cd07363">
    <property type="entry name" value="45_DOPA_Dioxygenase"/>
    <property type="match status" value="1"/>
</dbReference>
<dbReference type="AlphaFoldDB" id="A0A4R5KGM2"/>
<comment type="caution">
    <text evidence="7">The sequence shown here is derived from an EMBL/GenBank/DDBJ whole genome shotgun (WGS) entry which is preliminary data.</text>
</comment>
<dbReference type="OrthoDB" id="9790889at2"/>
<evidence type="ECO:0000256" key="5">
    <source>
        <dbReference type="ARBA" id="ARBA00023002"/>
    </source>
</evidence>
<dbReference type="PANTHER" id="PTHR30096">
    <property type="entry name" value="4,5-DOPA DIOXYGENASE EXTRADIOL-LIKE PROTEIN"/>
    <property type="match status" value="1"/>
</dbReference>
<name>A0A4R5KGM2_9BACL</name>
<proteinExistence type="inferred from homology"/>
<dbReference type="InterPro" id="IPR014436">
    <property type="entry name" value="Extradiol_dOase_DODA"/>
</dbReference>
<accession>A0A4R5KGM2</accession>
<evidence type="ECO:0000256" key="3">
    <source>
        <dbReference type="ARBA" id="ARBA00022723"/>
    </source>
</evidence>
<keyword evidence="7" id="KW-0223">Dioxygenase</keyword>
<dbReference type="InterPro" id="IPR004183">
    <property type="entry name" value="Xdiol_dOase_suB"/>
</dbReference>
<dbReference type="RefSeq" id="WP_133232950.1">
    <property type="nucleotide sequence ID" value="NZ_SMRT01000013.1"/>
</dbReference>
<keyword evidence="3" id="KW-0479">Metal-binding</keyword>
<gene>
    <name evidence="7" type="ORF">E1757_24170</name>
</gene>
<evidence type="ECO:0000313" key="7">
    <source>
        <dbReference type="EMBL" id="TDF94503.1"/>
    </source>
</evidence>
<dbReference type="GO" id="GO:0016702">
    <property type="term" value="F:oxidoreductase activity, acting on single donors with incorporation of molecular oxygen, incorporation of two atoms of oxygen"/>
    <property type="evidence" value="ECO:0007669"/>
    <property type="project" value="UniProtKB-ARBA"/>
</dbReference>
<dbReference type="EMBL" id="SMRT01000013">
    <property type="protein sequence ID" value="TDF94503.1"/>
    <property type="molecule type" value="Genomic_DNA"/>
</dbReference>
<dbReference type="Proteomes" id="UP000295636">
    <property type="component" value="Unassembled WGS sequence"/>
</dbReference>
<comment type="similarity">
    <text evidence="2">Belongs to the DODA-type extradiol aromatic ring-opening dioxygenase family.</text>
</comment>
<protein>
    <submittedName>
        <fullName evidence="7">Dioxygenase</fullName>
    </submittedName>
</protein>
<keyword evidence="4" id="KW-0862">Zinc</keyword>
<dbReference type="PANTHER" id="PTHR30096:SF0">
    <property type="entry name" value="4,5-DOPA DIOXYGENASE EXTRADIOL-LIKE PROTEIN"/>
    <property type="match status" value="1"/>
</dbReference>
<dbReference type="Gene3D" id="3.40.830.10">
    <property type="entry name" value="LigB-like"/>
    <property type="match status" value="1"/>
</dbReference>
<evidence type="ECO:0000256" key="1">
    <source>
        <dbReference type="ARBA" id="ARBA00001947"/>
    </source>
</evidence>
<sequence length="258" mass="29058">MGASFFIGHGSPMLAIQDIPYTRDIRRLGEKLGKPEAVILFSAHWVNQEQSLTYTDSAYETIYDFGGFPDELFRVTYPAHGSKAIADEVRAQFQAAGIAAQFNSTRGLDHGAWVVLKHLFPGADIPVIALSVNPLLSPERQYRIGQALAELVEQRSLVVIGSGATVHNFRKLDLRYPDRVDGWAKEFDDWMIRHIQSWDTDALFQYGRLAPHSQDATPDQEHFLPLFIAMGAGDKHRKPELVHQSYQYGSLSNMILQF</sequence>